<dbReference type="InterPro" id="IPR004843">
    <property type="entry name" value="Calcineurin-like_PHP"/>
</dbReference>
<evidence type="ECO:0000313" key="7">
    <source>
        <dbReference type="Proteomes" id="UP001283341"/>
    </source>
</evidence>
<accession>A0AAE0III1</accession>
<reference evidence="6" key="2">
    <citation type="submission" date="2023-06" db="EMBL/GenBank/DDBJ databases">
        <authorList>
            <consortium name="Lawrence Berkeley National Laboratory"/>
            <person name="Haridas S."/>
            <person name="Hensen N."/>
            <person name="Bonometti L."/>
            <person name="Westerberg I."/>
            <person name="Brannstrom I.O."/>
            <person name="Guillou S."/>
            <person name="Cros-Aarteil S."/>
            <person name="Calhoun S."/>
            <person name="Kuo A."/>
            <person name="Mondo S."/>
            <person name="Pangilinan J."/>
            <person name="Riley R."/>
            <person name="Labutti K."/>
            <person name="Andreopoulos B."/>
            <person name="Lipzen A."/>
            <person name="Chen C."/>
            <person name="Yanf M."/>
            <person name="Daum C."/>
            <person name="Ng V."/>
            <person name="Clum A."/>
            <person name="Steindorff A."/>
            <person name="Ohm R."/>
            <person name="Martin F."/>
            <person name="Silar P."/>
            <person name="Natvig D."/>
            <person name="Lalanne C."/>
            <person name="Gautier V."/>
            <person name="Ament-Velasquez S.L."/>
            <person name="Kruys A."/>
            <person name="Hutchinson M.I."/>
            <person name="Powell A.J."/>
            <person name="Barry K."/>
            <person name="Miller A.N."/>
            <person name="Grigoriev I.V."/>
            <person name="Debuchy R."/>
            <person name="Gladieux P."/>
            <person name="Thoren M.H."/>
            <person name="Johannesson H."/>
        </authorList>
    </citation>
    <scope>NUCLEOTIDE SEQUENCE</scope>
    <source>
        <strain evidence="6">CBS 118394</strain>
    </source>
</reference>
<keyword evidence="2" id="KW-0325">Glycoprotein</keyword>
<organism evidence="6 7">
    <name type="scientific">Apodospora peruviana</name>
    <dbReference type="NCBI Taxonomy" id="516989"/>
    <lineage>
        <taxon>Eukaryota</taxon>
        <taxon>Fungi</taxon>
        <taxon>Dikarya</taxon>
        <taxon>Ascomycota</taxon>
        <taxon>Pezizomycotina</taxon>
        <taxon>Sordariomycetes</taxon>
        <taxon>Sordariomycetidae</taxon>
        <taxon>Sordariales</taxon>
        <taxon>Lasiosphaeriaceae</taxon>
        <taxon>Apodospora</taxon>
    </lineage>
</organism>
<dbReference type="InterPro" id="IPR029052">
    <property type="entry name" value="Metallo-depent_PP-like"/>
</dbReference>
<evidence type="ECO:0000313" key="6">
    <source>
        <dbReference type="EMBL" id="KAK3325362.1"/>
    </source>
</evidence>
<evidence type="ECO:0000256" key="1">
    <source>
        <dbReference type="ARBA" id="ARBA00022801"/>
    </source>
</evidence>
<dbReference type="EMBL" id="JAUEDM010000002">
    <property type="protein sequence ID" value="KAK3325362.1"/>
    <property type="molecule type" value="Genomic_DNA"/>
</dbReference>
<feature type="chain" id="PRO_5041927320" evidence="4">
    <location>
        <begin position="20"/>
        <end position="702"/>
    </location>
</feature>
<evidence type="ECO:0000256" key="3">
    <source>
        <dbReference type="SAM" id="MobiDB-lite"/>
    </source>
</evidence>
<gene>
    <name evidence="6" type="ORF">B0H66DRAFT_580489</name>
</gene>
<name>A0AAE0III1_9PEZI</name>
<evidence type="ECO:0000256" key="4">
    <source>
        <dbReference type="SAM" id="SignalP"/>
    </source>
</evidence>
<protein>
    <submittedName>
        <fullName evidence="6">Metallo-dependent phosphatase-like protein</fullName>
    </submittedName>
</protein>
<feature type="region of interest" description="Disordered" evidence="3">
    <location>
        <begin position="217"/>
        <end position="236"/>
    </location>
</feature>
<dbReference type="PANTHER" id="PTHR10340">
    <property type="entry name" value="SPHINGOMYELIN PHOSPHODIESTERASE"/>
    <property type="match status" value="1"/>
</dbReference>
<reference evidence="6" key="1">
    <citation type="journal article" date="2023" name="Mol. Phylogenet. Evol.">
        <title>Genome-scale phylogeny and comparative genomics of the fungal order Sordariales.</title>
        <authorList>
            <person name="Hensen N."/>
            <person name="Bonometti L."/>
            <person name="Westerberg I."/>
            <person name="Brannstrom I.O."/>
            <person name="Guillou S."/>
            <person name="Cros-Aarteil S."/>
            <person name="Calhoun S."/>
            <person name="Haridas S."/>
            <person name="Kuo A."/>
            <person name="Mondo S."/>
            <person name="Pangilinan J."/>
            <person name="Riley R."/>
            <person name="LaButti K."/>
            <person name="Andreopoulos B."/>
            <person name="Lipzen A."/>
            <person name="Chen C."/>
            <person name="Yan M."/>
            <person name="Daum C."/>
            <person name="Ng V."/>
            <person name="Clum A."/>
            <person name="Steindorff A."/>
            <person name="Ohm R.A."/>
            <person name="Martin F."/>
            <person name="Silar P."/>
            <person name="Natvig D.O."/>
            <person name="Lalanne C."/>
            <person name="Gautier V."/>
            <person name="Ament-Velasquez S.L."/>
            <person name="Kruys A."/>
            <person name="Hutchinson M.I."/>
            <person name="Powell A.J."/>
            <person name="Barry K."/>
            <person name="Miller A.N."/>
            <person name="Grigoriev I.V."/>
            <person name="Debuchy R."/>
            <person name="Gladieux P."/>
            <person name="Hiltunen Thoren M."/>
            <person name="Johannesson H."/>
        </authorList>
    </citation>
    <scope>NUCLEOTIDE SEQUENCE</scope>
    <source>
        <strain evidence="6">CBS 118394</strain>
    </source>
</reference>
<keyword evidence="1" id="KW-0378">Hydrolase</keyword>
<dbReference type="SUPFAM" id="SSF56300">
    <property type="entry name" value="Metallo-dependent phosphatases"/>
    <property type="match status" value="1"/>
</dbReference>
<feature type="domain" description="Calcineurin-like phosphoesterase" evidence="5">
    <location>
        <begin position="239"/>
        <end position="521"/>
    </location>
</feature>
<sequence length="702" mass="76149">MMPFAVVFAMAVLVPAVLASSELATTYPGSVAAFTVPGGFPTTVYSRYYVNPGPTNEPQPALWDPVLNITFPFSLTDPEKLPDHGTDPPLFPTALTNLTLTDADALISTAVIQILQIIGANSTGLSSNCSKCIAALSIGQLMSKMAPTYIPDAMVSLCQLTHFKNDIVCKTTYGVDGIGASWTQVLSRANVAGLDGQYICAYLDKNFCPPPPVLSGKAKFPKPKPPKPKQAHPSGQRVKVLHLSDLHLDTRYKAGSEANCTGGMCCRYAAPSMNGSTGIMYPAPLFGYYRCDSPFYLALAALQSIGPLTGTCLENPPALTLYTGDLVAHDPQNELSQAYLEATEDAVWQMFKAYIGGPVYAALGNHDTSPINLDIAHLIDDNGPLGQQFSWNYEYVSKLWEHYSWIDNATQVQASLHYGAYSVVHHPGLRIITINTDFYYRNNIYAFLRADDPDFSGIFSFLIEELQKAEDAGQRAWIVGHAHSGWDGLTALPNGSDMLYQIIERYSPHVVANLFWGHTHEDQVLISYTQNGTRQTTENAIATGWIGPSLTPLTNLNSGYRLYEVDTGSWDIMEAYTFVADVGNFGQLNETGSTGPVFELEYSTRSAYGPSVKWPDTAPLNAAFWHKVTEAMEQDDGELVSLFNTYQGKSSPLSPNCTSAACAEAKVCYMRSGSTALGRRCPKGFGSVQSAYTPDTGTGGGV</sequence>
<proteinExistence type="predicted"/>
<evidence type="ECO:0000256" key="2">
    <source>
        <dbReference type="ARBA" id="ARBA00023180"/>
    </source>
</evidence>
<keyword evidence="7" id="KW-1185">Reference proteome</keyword>
<feature type="signal peptide" evidence="4">
    <location>
        <begin position="1"/>
        <end position="19"/>
    </location>
</feature>
<dbReference type="InterPro" id="IPR041805">
    <property type="entry name" value="ASMase/PPN1_MPP"/>
</dbReference>
<dbReference type="Pfam" id="PF00149">
    <property type="entry name" value="Metallophos"/>
    <property type="match status" value="1"/>
</dbReference>
<feature type="compositionally biased region" description="Basic residues" evidence="3">
    <location>
        <begin position="219"/>
        <end position="230"/>
    </location>
</feature>
<dbReference type="Proteomes" id="UP001283341">
    <property type="component" value="Unassembled WGS sequence"/>
</dbReference>
<keyword evidence="4" id="KW-0732">Signal</keyword>
<dbReference type="Gene3D" id="3.60.21.10">
    <property type="match status" value="1"/>
</dbReference>
<dbReference type="AlphaFoldDB" id="A0AAE0III1"/>
<dbReference type="PANTHER" id="PTHR10340:SF27">
    <property type="entry name" value="ACL091CP"/>
    <property type="match status" value="1"/>
</dbReference>
<evidence type="ECO:0000259" key="5">
    <source>
        <dbReference type="Pfam" id="PF00149"/>
    </source>
</evidence>
<comment type="caution">
    <text evidence="6">The sequence shown here is derived from an EMBL/GenBank/DDBJ whole genome shotgun (WGS) entry which is preliminary data.</text>
</comment>
<dbReference type="GO" id="GO:0008081">
    <property type="term" value="F:phosphoric diester hydrolase activity"/>
    <property type="evidence" value="ECO:0007669"/>
    <property type="project" value="TreeGrafter"/>
</dbReference>
<dbReference type="CDD" id="cd00842">
    <property type="entry name" value="MPP_ASMase"/>
    <property type="match status" value="1"/>
</dbReference>